<sequence length="58" mass="6593">MGKRRERIFNGEGMGNFEWLMIAHFFIILIISFFLIWLCLCPGVGVTQESDEGGCPVL</sequence>
<dbReference type="Proteomes" id="UP001202328">
    <property type="component" value="Unassembled WGS sequence"/>
</dbReference>
<reference evidence="2" key="1">
    <citation type="submission" date="2022-04" db="EMBL/GenBank/DDBJ databases">
        <title>A functionally conserved STORR gene fusion in Papaver species that diverged 16.8 million years ago.</title>
        <authorList>
            <person name="Catania T."/>
        </authorList>
    </citation>
    <scope>NUCLEOTIDE SEQUENCE</scope>
    <source>
        <strain evidence="2">S-188037</strain>
    </source>
</reference>
<evidence type="ECO:0000313" key="3">
    <source>
        <dbReference type="Proteomes" id="UP001202328"/>
    </source>
</evidence>
<evidence type="ECO:0000313" key="2">
    <source>
        <dbReference type="EMBL" id="KAI3944205.1"/>
    </source>
</evidence>
<proteinExistence type="predicted"/>
<keyword evidence="1" id="KW-0812">Transmembrane</keyword>
<protein>
    <recommendedName>
        <fullName evidence="4">Transmembrane protein</fullName>
    </recommendedName>
</protein>
<organism evidence="2 3">
    <name type="scientific">Papaver atlanticum</name>
    <dbReference type="NCBI Taxonomy" id="357466"/>
    <lineage>
        <taxon>Eukaryota</taxon>
        <taxon>Viridiplantae</taxon>
        <taxon>Streptophyta</taxon>
        <taxon>Embryophyta</taxon>
        <taxon>Tracheophyta</taxon>
        <taxon>Spermatophyta</taxon>
        <taxon>Magnoliopsida</taxon>
        <taxon>Ranunculales</taxon>
        <taxon>Papaveraceae</taxon>
        <taxon>Papaveroideae</taxon>
        <taxon>Papaver</taxon>
    </lineage>
</organism>
<dbReference type="EMBL" id="JAJJMB010004060">
    <property type="protein sequence ID" value="KAI3944205.1"/>
    <property type="molecule type" value="Genomic_DNA"/>
</dbReference>
<feature type="transmembrane region" description="Helical" evidence="1">
    <location>
        <begin position="20"/>
        <end position="38"/>
    </location>
</feature>
<evidence type="ECO:0000256" key="1">
    <source>
        <dbReference type="SAM" id="Phobius"/>
    </source>
</evidence>
<evidence type="ECO:0008006" key="4">
    <source>
        <dbReference type="Google" id="ProtNLM"/>
    </source>
</evidence>
<dbReference type="AlphaFoldDB" id="A0AAD4XSQ0"/>
<accession>A0AAD4XSQ0</accession>
<keyword evidence="1" id="KW-0472">Membrane</keyword>
<name>A0AAD4XSQ0_9MAGN</name>
<keyword evidence="3" id="KW-1185">Reference proteome</keyword>
<keyword evidence="1" id="KW-1133">Transmembrane helix</keyword>
<comment type="caution">
    <text evidence="2">The sequence shown here is derived from an EMBL/GenBank/DDBJ whole genome shotgun (WGS) entry which is preliminary data.</text>
</comment>
<gene>
    <name evidence="2" type="ORF">MKW98_016435</name>
</gene>